<evidence type="ECO:0000256" key="2">
    <source>
        <dbReference type="ARBA" id="ARBA00022723"/>
    </source>
</evidence>
<dbReference type="GO" id="GO:0008270">
    <property type="term" value="F:zinc ion binding"/>
    <property type="evidence" value="ECO:0007669"/>
    <property type="project" value="UniProtKB-KW"/>
</dbReference>
<comment type="subcellular location">
    <subcellularLocation>
        <location evidence="1">Nucleus</location>
    </subcellularLocation>
</comment>
<evidence type="ECO:0000256" key="5">
    <source>
        <dbReference type="ARBA" id="ARBA00023242"/>
    </source>
</evidence>
<keyword evidence="5" id="KW-0539">Nucleus</keyword>
<dbReference type="PANTHER" id="PTHR15835:SF6">
    <property type="entry name" value="ZINC FINGER C3HC-TYPE PROTEIN 1"/>
    <property type="match status" value="1"/>
</dbReference>
<name>A0A3B1K0A3_ASTMX</name>
<feature type="compositionally biased region" description="Basic and acidic residues" evidence="7">
    <location>
        <begin position="341"/>
        <end position="350"/>
    </location>
</feature>
<evidence type="ECO:0000256" key="3">
    <source>
        <dbReference type="ARBA" id="ARBA00022771"/>
    </source>
</evidence>
<evidence type="ECO:0000259" key="8">
    <source>
        <dbReference type="Pfam" id="PF07967"/>
    </source>
</evidence>
<accession>A0A3B1K0A3</accession>
<evidence type="ECO:0000256" key="7">
    <source>
        <dbReference type="SAM" id="MobiDB-lite"/>
    </source>
</evidence>
<feature type="domain" description="C3HC-type" evidence="8">
    <location>
        <begin position="61"/>
        <end position="187"/>
    </location>
</feature>
<keyword evidence="3" id="KW-0863">Zinc-finger</keyword>
<dbReference type="InterPro" id="IPR012935">
    <property type="entry name" value="NuBaID_N"/>
</dbReference>
<sequence length="491" mass="54566">MAAVENAPDYQSENSTEISPLKIRQLLREGFASEDDVLNRSALLSNSLPSSFVSDVSSEATNQDAFFDRVESYSCLKWTGKPSSLSPLRCAQYGWINVDCDILKCSSCQAFLCASIQPTLDFQKYEGRILELTKQLQTQHEKFCTWPDFPCPERFCMVPVDEPEKLLGSFTQRFQNACRLHQQLPTVKPEQLTSMSPTIYNCGVDNPVGFCSSTKKTGGSSNLGLTEDVVSSLLQLIDDEQKLWNDSSDSPNIQMAACIVALCGWEASSGPFAVNLPMLNCTFCMRKVGLWNFQQLEAASSVGDNSSYSQCTTLFPEGRVGERPTTTSPPQSPTPCRMKLRSQDNSRTEQSENTSSLPRTRSRDSPSPNEEVARGKRPLTRSRGHGDNLMADMPSSPQRKTKRPCLSSSSGLEGPLQRNLFDPVAQHRNWCPWVNISCEQLGLDRFRTVGCEMEHLHSGWKATLGLLLTKEKSISPGPVDKSKRVLAIFQK</sequence>
<dbReference type="PANTHER" id="PTHR15835">
    <property type="entry name" value="NUCLEAR-INTERACTING PARTNER OF ALK"/>
    <property type="match status" value="1"/>
</dbReference>
<dbReference type="Ensembl" id="ENSAMXT00000032288.1">
    <property type="protein sequence ID" value="ENSAMXP00000047049.1"/>
    <property type="gene ID" value="ENSAMXG00000036792.1"/>
</dbReference>
<dbReference type="Proteomes" id="UP000018467">
    <property type="component" value="Unassembled WGS sequence"/>
</dbReference>
<evidence type="ECO:0000256" key="1">
    <source>
        <dbReference type="ARBA" id="ARBA00004123"/>
    </source>
</evidence>
<comment type="function">
    <text evidence="6">Required for proper positioning of a substantial amount of TPR at the nuclear basket (NB) through interaction with TPR.</text>
</comment>
<feature type="domain" description="NuBaID C-terminal" evidence="9">
    <location>
        <begin position="257"/>
        <end position="472"/>
    </location>
</feature>
<dbReference type="InParanoid" id="A0A3B1K0A3"/>
<dbReference type="InterPro" id="IPR013909">
    <property type="entry name" value="NuBaID_C"/>
</dbReference>
<dbReference type="Bgee" id="ENSAMXG00000036792">
    <property type="expression patterns" value="Expressed in embryo and 14 other cell types or tissues"/>
</dbReference>
<evidence type="ECO:0000256" key="6">
    <source>
        <dbReference type="ARBA" id="ARBA00044931"/>
    </source>
</evidence>
<dbReference type="STRING" id="7994.ENSAMXP00000047049"/>
<dbReference type="GeneTree" id="ENSGT00390000006086"/>
<dbReference type="Pfam" id="PF07967">
    <property type="entry name" value="zf-C3HC"/>
    <property type="match status" value="1"/>
</dbReference>
<keyword evidence="11" id="KW-1185">Reference proteome</keyword>
<evidence type="ECO:0000259" key="9">
    <source>
        <dbReference type="Pfam" id="PF08600"/>
    </source>
</evidence>
<reference evidence="11" key="2">
    <citation type="journal article" date="2014" name="Nat. Commun.">
        <title>The cavefish genome reveals candidate genes for eye loss.</title>
        <authorList>
            <person name="McGaugh S.E."/>
            <person name="Gross J.B."/>
            <person name="Aken B."/>
            <person name="Blin M."/>
            <person name="Borowsky R."/>
            <person name="Chalopin D."/>
            <person name="Hinaux H."/>
            <person name="Jeffery W.R."/>
            <person name="Keene A."/>
            <person name="Ma L."/>
            <person name="Minx P."/>
            <person name="Murphy D."/>
            <person name="O'Quin K.E."/>
            <person name="Retaux S."/>
            <person name="Rohner N."/>
            <person name="Searle S.M."/>
            <person name="Stahl B.A."/>
            <person name="Tabin C."/>
            <person name="Volff J.N."/>
            <person name="Yoshizawa M."/>
            <person name="Warren W.C."/>
        </authorList>
    </citation>
    <scope>NUCLEOTIDE SEQUENCE [LARGE SCALE GENOMIC DNA]</scope>
    <source>
        <strain evidence="11">female</strain>
    </source>
</reference>
<keyword evidence="4" id="KW-0862">Zinc</keyword>
<reference evidence="11" key="1">
    <citation type="submission" date="2013-03" db="EMBL/GenBank/DDBJ databases">
        <authorList>
            <person name="Jeffery W."/>
            <person name="Warren W."/>
            <person name="Wilson R.K."/>
        </authorList>
    </citation>
    <scope>NUCLEOTIDE SEQUENCE</scope>
    <source>
        <strain evidence="11">female</strain>
    </source>
</reference>
<protein>
    <submittedName>
        <fullName evidence="10">Zinc finger, C3HC-type containing 1</fullName>
    </submittedName>
</protein>
<reference evidence="10" key="4">
    <citation type="submission" date="2025-09" db="UniProtKB">
        <authorList>
            <consortium name="Ensembl"/>
        </authorList>
    </citation>
    <scope>IDENTIFICATION</scope>
</reference>
<evidence type="ECO:0000313" key="11">
    <source>
        <dbReference type="Proteomes" id="UP000018467"/>
    </source>
</evidence>
<dbReference type="GO" id="GO:0005634">
    <property type="term" value="C:nucleus"/>
    <property type="evidence" value="ECO:0007669"/>
    <property type="project" value="UniProtKB-SubCell"/>
</dbReference>
<dbReference type="Pfam" id="PF08600">
    <property type="entry name" value="NuBaID_C"/>
    <property type="match status" value="1"/>
</dbReference>
<keyword evidence="2" id="KW-0479">Metal-binding</keyword>
<proteinExistence type="predicted"/>
<evidence type="ECO:0000256" key="4">
    <source>
        <dbReference type="ARBA" id="ARBA00022833"/>
    </source>
</evidence>
<evidence type="ECO:0000313" key="10">
    <source>
        <dbReference type="Ensembl" id="ENSAMXP00000047049.1"/>
    </source>
</evidence>
<dbReference type="AlphaFoldDB" id="A0A3B1K0A3"/>
<organism evidence="10 11">
    <name type="scientific">Astyanax mexicanus</name>
    <name type="common">Blind cave fish</name>
    <name type="synonym">Astyanax fasciatus mexicanus</name>
    <dbReference type="NCBI Taxonomy" id="7994"/>
    <lineage>
        <taxon>Eukaryota</taxon>
        <taxon>Metazoa</taxon>
        <taxon>Chordata</taxon>
        <taxon>Craniata</taxon>
        <taxon>Vertebrata</taxon>
        <taxon>Euteleostomi</taxon>
        <taxon>Actinopterygii</taxon>
        <taxon>Neopterygii</taxon>
        <taxon>Teleostei</taxon>
        <taxon>Ostariophysi</taxon>
        <taxon>Characiformes</taxon>
        <taxon>Characoidei</taxon>
        <taxon>Acestrorhamphidae</taxon>
        <taxon>Acestrorhamphinae</taxon>
        <taxon>Astyanax</taxon>
    </lineage>
</organism>
<feature type="region of interest" description="Disordered" evidence="7">
    <location>
        <begin position="315"/>
        <end position="415"/>
    </location>
</feature>
<reference evidence="10" key="3">
    <citation type="submission" date="2025-08" db="UniProtKB">
        <authorList>
            <consortium name="Ensembl"/>
        </authorList>
    </citation>
    <scope>IDENTIFICATION</scope>
</reference>